<protein>
    <submittedName>
        <fullName evidence="1">Uncharacterized protein</fullName>
    </submittedName>
</protein>
<dbReference type="Proteomes" id="UP000673691">
    <property type="component" value="Unassembled WGS sequence"/>
</dbReference>
<dbReference type="AlphaFoldDB" id="A0A8H8DM07"/>
<name>A0A8H8DM07_9FUNG</name>
<accession>A0A8H8DM07</accession>
<feature type="non-terminal residue" evidence="1">
    <location>
        <position position="1"/>
    </location>
</feature>
<keyword evidence="2" id="KW-1185">Reference proteome</keyword>
<reference evidence="1 2" key="1">
    <citation type="journal article" name="Sci. Rep.">
        <title>Genome-scale phylogenetic analyses confirm Olpidium as the closest living zoosporic fungus to the non-flagellated, terrestrial fungi.</title>
        <authorList>
            <person name="Chang Y."/>
            <person name="Rochon D."/>
            <person name="Sekimoto S."/>
            <person name="Wang Y."/>
            <person name="Chovatia M."/>
            <person name="Sandor L."/>
            <person name="Salamov A."/>
            <person name="Grigoriev I.V."/>
            <person name="Stajich J.E."/>
            <person name="Spatafora J.W."/>
        </authorList>
    </citation>
    <scope>NUCLEOTIDE SEQUENCE [LARGE SCALE GENOMIC DNA]</scope>
    <source>
        <strain evidence="1">S191</strain>
    </source>
</reference>
<proteinExistence type="predicted"/>
<organism evidence="1 2">
    <name type="scientific">Olpidium bornovanus</name>
    <dbReference type="NCBI Taxonomy" id="278681"/>
    <lineage>
        <taxon>Eukaryota</taxon>
        <taxon>Fungi</taxon>
        <taxon>Fungi incertae sedis</taxon>
        <taxon>Olpidiomycota</taxon>
        <taxon>Olpidiomycotina</taxon>
        <taxon>Olpidiomycetes</taxon>
        <taxon>Olpidiales</taxon>
        <taxon>Olpidiaceae</taxon>
        <taxon>Olpidium</taxon>
    </lineage>
</organism>
<dbReference type="EMBL" id="JAEFCI010000899">
    <property type="protein sequence ID" value="KAG5463250.1"/>
    <property type="molecule type" value="Genomic_DNA"/>
</dbReference>
<comment type="caution">
    <text evidence="1">The sequence shown here is derived from an EMBL/GenBank/DDBJ whole genome shotgun (WGS) entry which is preliminary data.</text>
</comment>
<sequence>RLSYGPKTQLDSKSINAATLYPLVPFHENLAFVFVPDVVFHFSRICILQPAYSHVINYPLRPGEDLPRPQTAATRTDTHGFHSDQTCWLSLTYRRWERGAVPGAGYTGRWPFRFPTSGSAQSALPSTSPK</sequence>
<evidence type="ECO:0000313" key="1">
    <source>
        <dbReference type="EMBL" id="KAG5463250.1"/>
    </source>
</evidence>
<evidence type="ECO:0000313" key="2">
    <source>
        <dbReference type="Proteomes" id="UP000673691"/>
    </source>
</evidence>
<gene>
    <name evidence="1" type="ORF">BJ554DRAFT_690</name>
</gene>